<dbReference type="AlphaFoldDB" id="A0AA38MKL8"/>
<dbReference type="PANTHER" id="PTHR33327">
    <property type="entry name" value="ENDONUCLEASE"/>
    <property type="match status" value="1"/>
</dbReference>
<protein>
    <submittedName>
        <fullName evidence="2">Uncharacterized protein</fullName>
    </submittedName>
</protein>
<dbReference type="EMBL" id="JALNTZ010000003">
    <property type="protein sequence ID" value="KAJ3659408.1"/>
    <property type="molecule type" value="Genomic_DNA"/>
</dbReference>
<organism evidence="2 3">
    <name type="scientific">Zophobas morio</name>
    <dbReference type="NCBI Taxonomy" id="2755281"/>
    <lineage>
        <taxon>Eukaryota</taxon>
        <taxon>Metazoa</taxon>
        <taxon>Ecdysozoa</taxon>
        <taxon>Arthropoda</taxon>
        <taxon>Hexapoda</taxon>
        <taxon>Insecta</taxon>
        <taxon>Pterygota</taxon>
        <taxon>Neoptera</taxon>
        <taxon>Endopterygota</taxon>
        <taxon>Coleoptera</taxon>
        <taxon>Polyphaga</taxon>
        <taxon>Cucujiformia</taxon>
        <taxon>Tenebrionidae</taxon>
        <taxon>Zophobas</taxon>
    </lineage>
</organism>
<feature type="region of interest" description="Disordered" evidence="1">
    <location>
        <begin position="92"/>
        <end position="117"/>
    </location>
</feature>
<keyword evidence="3" id="KW-1185">Reference proteome</keyword>
<proteinExistence type="predicted"/>
<evidence type="ECO:0000256" key="1">
    <source>
        <dbReference type="SAM" id="MobiDB-lite"/>
    </source>
</evidence>
<comment type="caution">
    <text evidence="2">The sequence shown here is derived from an EMBL/GenBank/DDBJ whole genome shotgun (WGS) entry which is preliminary data.</text>
</comment>
<feature type="compositionally biased region" description="Polar residues" evidence="1">
    <location>
        <begin position="92"/>
        <end position="101"/>
    </location>
</feature>
<gene>
    <name evidence="2" type="ORF">Zmor_011097</name>
</gene>
<evidence type="ECO:0000313" key="2">
    <source>
        <dbReference type="EMBL" id="KAJ3659408.1"/>
    </source>
</evidence>
<accession>A0AA38MKL8</accession>
<evidence type="ECO:0000313" key="3">
    <source>
        <dbReference type="Proteomes" id="UP001168821"/>
    </source>
</evidence>
<name>A0AA38MKL8_9CUCU</name>
<sequence>MLSLVGDGDNNQFNDTVLRELFLQQMPTSARPILVSLGTLELSALAEVADKIVEATPPMGVAALTTPKPTSSSAQSGTDALLHSLLEKMDQLLSTSNASNNHQKRNRSRSRGPQDSSSKLCWYHMKFGDRANKCVAPCTAEKNPSRLQK</sequence>
<dbReference type="PANTHER" id="PTHR33327:SF3">
    <property type="entry name" value="RNA-DIRECTED DNA POLYMERASE"/>
    <property type="match status" value="1"/>
</dbReference>
<reference evidence="2" key="1">
    <citation type="journal article" date="2023" name="G3 (Bethesda)">
        <title>Whole genome assemblies of Zophobas morio and Tenebrio molitor.</title>
        <authorList>
            <person name="Kaur S."/>
            <person name="Stinson S.A."/>
            <person name="diCenzo G.C."/>
        </authorList>
    </citation>
    <scope>NUCLEOTIDE SEQUENCE</scope>
    <source>
        <strain evidence="2">QUZm001</strain>
    </source>
</reference>
<dbReference type="Proteomes" id="UP001168821">
    <property type="component" value="Unassembled WGS sequence"/>
</dbReference>